<evidence type="ECO:0000259" key="3">
    <source>
        <dbReference type="Pfam" id="PF14841"/>
    </source>
</evidence>
<keyword evidence="1" id="KW-0175">Coiled coil</keyword>
<feature type="coiled-coil region" evidence="1">
    <location>
        <begin position="88"/>
        <end position="133"/>
    </location>
</feature>
<dbReference type="EMBL" id="DTKQ01000014">
    <property type="protein sequence ID" value="HGZ78685.1"/>
    <property type="molecule type" value="Genomic_DNA"/>
</dbReference>
<sequence length="317" mass="36474">MAEAQKKKKKFAAFLKAFAIILFLGFTVLVYGYFAFEFQRLQGLGVRPIEDWRSYISFLLSKIPYVNRYVKYEPLQMLFPSQYFERMASATTERVQQLLQQLNQEREQLDKERQQLEAQRKLVLEMKKTWEEKNLQLEAVLKKIQVPEDVEKVSQTIASADPAAIASVLASEKYSVESIAMALSKLDATTRADVISELGKLNPNKAAEVMNNIASFELVSKNLSELNKELEERQSYINAQLSSLIEASVVQTLSIEFLRQMSDEEILNMIDSLSLDENAVLVLFSKLEPERTREIMKKLKDQNERLFQKLVLRGVSL</sequence>
<dbReference type="InterPro" id="IPR032779">
    <property type="entry name" value="FliG_M"/>
</dbReference>
<evidence type="ECO:0000256" key="1">
    <source>
        <dbReference type="SAM" id="Coils"/>
    </source>
</evidence>
<gene>
    <name evidence="4" type="ORF">ENW55_01705</name>
</gene>
<keyword evidence="2" id="KW-0812">Transmembrane</keyword>
<feature type="domain" description="Flagellar motor switch protein FliG middle" evidence="3">
    <location>
        <begin position="162"/>
        <end position="237"/>
    </location>
</feature>
<name>A0A832MNT4_9THEM</name>
<organism evidence="4">
    <name type="scientific">Pseudothermotoga hypogea</name>
    <dbReference type="NCBI Taxonomy" id="57487"/>
    <lineage>
        <taxon>Bacteria</taxon>
        <taxon>Thermotogati</taxon>
        <taxon>Thermotogota</taxon>
        <taxon>Thermotogae</taxon>
        <taxon>Thermotogales</taxon>
        <taxon>Thermotogaceae</taxon>
        <taxon>Pseudothermotoga</taxon>
    </lineage>
</organism>
<dbReference type="AlphaFoldDB" id="A0A832MNT4"/>
<accession>A0A832MNT4</accession>
<proteinExistence type="predicted"/>
<reference evidence="4" key="1">
    <citation type="journal article" date="2020" name="mSystems">
        <title>Genome- and Community-Level Interaction Insights into Carbon Utilization and Element Cycling Functions of Hydrothermarchaeota in Hydrothermal Sediment.</title>
        <authorList>
            <person name="Zhou Z."/>
            <person name="Liu Y."/>
            <person name="Xu W."/>
            <person name="Pan J."/>
            <person name="Luo Z.H."/>
            <person name="Li M."/>
        </authorList>
    </citation>
    <scope>NUCLEOTIDE SEQUENCE [LARGE SCALE GENOMIC DNA]</scope>
    <source>
        <strain evidence="4">SpSt-86</strain>
    </source>
</reference>
<evidence type="ECO:0000313" key="4">
    <source>
        <dbReference type="EMBL" id="HGZ78685.1"/>
    </source>
</evidence>
<protein>
    <recommendedName>
        <fullName evidence="3">Flagellar motor switch protein FliG middle domain-containing protein</fullName>
    </recommendedName>
</protein>
<dbReference type="Pfam" id="PF14841">
    <property type="entry name" value="FliG_M"/>
    <property type="match status" value="1"/>
</dbReference>
<evidence type="ECO:0000256" key="2">
    <source>
        <dbReference type="SAM" id="Phobius"/>
    </source>
</evidence>
<keyword evidence="2" id="KW-0472">Membrane</keyword>
<dbReference type="Gene3D" id="1.10.220.30">
    <property type="match status" value="1"/>
</dbReference>
<feature type="transmembrane region" description="Helical" evidence="2">
    <location>
        <begin position="12"/>
        <end position="34"/>
    </location>
</feature>
<keyword evidence="2" id="KW-1133">Transmembrane helix</keyword>
<comment type="caution">
    <text evidence="4">The sequence shown here is derived from an EMBL/GenBank/DDBJ whole genome shotgun (WGS) entry which is preliminary data.</text>
</comment>